<feature type="region of interest" description="Disordered" evidence="5">
    <location>
        <begin position="106"/>
        <end position="136"/>
    </location>
</feature>
<feature type="transmembrane region" description="Helical" evidence="6">
    <location>
        <begin position="509"/>
        <end position="526"/>
    </location>
</feature>
<dbReference type="PANTHER" id="PTHR46717">
    <property type="entry name" value="E3 UBIQUITIN-PROTEIN LIGASE RNF180"/>
    <property type="match status" value="1"/>
</dbReference>
<feature type="region of interest" description="Disordered" evidence="5">
    <location>
        <begin position="209"/>
        <end position="236"/>
    </location>
</feature>
<evidence type="ECO:0000256" key="1">
    <source>
        <dbReference type="ARBA" id="ARBA00022723"/>
    </source>
</evidence>
<evidence type="ECO:0000256" key="3">
    <source>
        <dbReference type="ARBA" id="ARBA00022833"/>
    </source>
</evidence>
<evidence type="ECO:0000256" key="6">
    <source>
        <dbReference type="SAM" id="Phobius"/>
    </source>
</evidence>
<dbReference type="InterPro" id="IPR013083">
    <property type="entry name" value="Znf_RING/FYVE/PHD"/>
</dbReference>
<accession>A0A5J5CV28</accession>
<dbReference type="InterPro" id="IPR017907">
    <property type="entry name" value="Znf_RING_CS"/>
</dbReference>
<keyword evidence="9" id="KW-1185">Reference proteome</keyword>
<dbReference type="AlphaFoldDB" id="A0A5J5CV28"/>
<feature type="compositionally biased region" description="Acidic residues" evidence="5">
    <location>
        <begin position="304"/>
        <end position="318"/>
    </location>
</feature>
<gene>
    <name evidence="8" type="ORF">FQN60_008438</name>
</gene>
<evidence type="ECO:0000256" key="5">
    <source>
        <dbReference type="SAM" id="MobiDB-lite"/>
    </source>
</evidence>
<evidence type="ECO:0000256" key="4">
    <source>
        <dbReference type="PROSITE-ProRule" id="PRU00175"/>
    </source>
</evidence>
<dbReference type="GO" id="GO:0000209">
    <property type="term" value="P:protein polyubiquitination"/>
    <property type="evidence" value="ECO:0007669"/>
    <property type="project" value="InterPro"/>
</dbReference>
<dbReference type="GO" id="GO:0061630">
    <property type="term" value="F:ubiquitin protein ligase activity"/>
    <property type="evidence" value="ECO:0007669"/>
    <property type="project" value="InterPro"/>
</dbReference>
<evidence type="ECO:0000313" key="8">
    <source>
        <dbReference type="EMBL" id="KAA8584653.1"/>
    </source>
</evidence>
<dbReference type="InterPro" id="IPR033263">
    <property type="entry name" value="RNF180"/>
</dbReference>
<keyword evidence="1" id="KW-0479">Metal-binding</keyword>
<proteinExistence type="predicted"/>
<dbReference type="EMBL" id="VOFY01000016">
    <property type="protein sequence ID" value="KAA8584653.1"/>
    <property type="molecule type" value="Genomic_DNA"/>
</dbReference>
<dbReference type="GO" id="GO:0032436">
    <property type="term" value="P:positive regulation of proteasomal ubiquitin-dependent protein catabolic process"/>
    <property type="evidence" value="ECO:0007669"/>
    <property type="project" value="TreeGrafter"/>
</dbReference>
<comment type="caution">
    <text evidence="8">The sequence shown here is derived from an EMBL/GenBank/DDBJ whole genome shotgun (WGS) entry which is preliminary data.</text>
</comment>
<keyword evidence="6" id="KW-0472">Membrane</keyword>
<dbReference type="Pfam" id="PF13639">
    <property type="entry name" value="zf-RING_2"/>
    <property type="match status" value="1"/>
</dbReference>
<feature type="domain" description="RING-type" evidence="7">
    <location>
        <begin position="366"/>
        <end position="408"/>
    </location>
</feature>
<dbReference type="PROSITE" id="PS00518">
    <property type="entry name" value="ZF_RING_1"/>
    <property type="match status" value="1"/>
</dbReference>
<evidence type="ECO:0000313" key="9">
    <source>
        <dbReference type="Proteomes" id="UP000327493"/>
    </source>
</evidence>
<sequence length="527" mass="58760">MLRCRRCRKAIIDSTSIKKDGWLSVLEKRGLMGAVLADWVSFMWEQVEATDDSSAAWTVGKLNCQNCGARLGGFNFINRSECPCGRDAAVHLNKSRVDRDHRHYDLIVQPGRTRPEKERAGTPEQNRDQRPEFNRTPLDDVQLNCAAVASHLSPAEASNPPTDRENPQSFSFSPLYCISHRRRCSLEDDSAFGACFCPVSPAVKCAVESTGTGTHGSKRSPVPHLTSQRFDTDGEASVGAVAGRRIVSGRTRRSRLGGQLLQASEEVESSPETTAVHQEVSASSRLFHRGSPRGLPGLKPTEQEREEPAEESPEETEEERAMAAQPAGAGERAAAPLTLWESFKAGSVSGSHMDSEEEEDREGLTCAVCLELYFSPYSCQPCGHVFCEPCLRTIAKNRPTNTPCPLCRALISHTNPHHELNENAKAFFPKVYYARKQNFQSAFCAKWPLPSCRKRFRTFWDANVACLTSGEPRQAAAARRRWHLVHGFTLNALDFNDVRGLVIVYTHSVNWILASLFLCFLIYYFFF</sequence>
<keyword evidence="2 4" id="KW-0863">Zinc-finger</keyword>
<feature type="compositionally biased region" description="Polar residues" evidence="5">
    <location>
        <begin position="270"/>
        <end position="284"/>
    </location>
</feature>
<organism evidence="8 9">
    <name type="scientific">Etheostoma spectabile</name>
    <name type="common">orangethroat darter</name>
    <dbReference type="NCBI Taxonomy" id="54343"/>
    <lineage>
        <taxon>Eukaryota</taxon>
        <taxon>Metazoa</taxon>
        <taxon>Chordata</taxon>
        <taxon>Craniata</taxon>
        <taxon>Vertebrata</taxon>
        <taxon>Euteleostomi</taxon>
        <taxon>Actinopterygii</taxon>
        <taxon>Neopterygii</taxon>
        <taxon>Teleostei</taxon>
        <taxon>Neoteleostei</taxon>
        <taxon>Acanthomorphata</taxon>
        <taxon>Eupercaria</taxon>
        <taxon>Perciformes</taxon>
        <taxon>Percoidei</taxon>
        <taxon>Percidae</taxon>
        <taxon>Etheostomatinae</taxon>
        <taxon>Etheostoma</taxon>
    </lineage>
</organism>
<dbReference type="InterPro" id="IPR045790">
    <property type="entry name" value="RNF180_C"/>
</dbReference>
<dbReference type="SUPFAM" id="SSF57850">
    <property type="entry name" value="RING/U-box"/>
    <property type="match status" value="1"/>
</dbReference>
<dbReference type="PROSITE" id="PS50089">
    <property type="entry name" value="ZF_RING_2"/>
    <property type="match status" value="1"/>
</dbReference>
<feature type="compositionally biased region" description="Basic and acidic residues" evidence="5">
    <location>
        <begin position="113"/>
        <end position="133"/>
    </location>
</feature>
<dbReference type="PANTHER" id="PTHR46717:SF1">
    <property type="entry name" value="E3 UBIQUITIN-PROTEIN LIGASE RNF180"/>
    <property type="match status" value="1"/>
</dbReference>
<evidence type="ECO:0000259" key="7">
    <source>
        <dbReference type="PROSITE" id="PS50089"/>
    </source>
</evidence>
<keyword evidence="6" id="KW-1133">Transmembrane helix</keyword>
<dbReference type="InterPro" id="IPR001841">
    <property type="entry name" value="Znf_RING"/>
</dbReference>
<dbReference type="GO" id="GO:0005789">
    <property type="term" value="C:endoplasmic reticulum membrane"/>
    <property type="evidence" value="ECO:0007669"/>
    <property type="project" value="TreeGrafter"/>
</dbReference>
<dbReference type="Gene3D" id="3.30.40.10">
    <property type="entry name" value="Zinc/RING finger domain, C3HC4 (zinc finger)"/>
    <property type="match status" value="1"/>
</dbReference>
<dbReference type="GO" id="GO:0042428">
    <property type="term" value="P:serotonin metabolic process"/>
    <property type="evidence" value="ECO:0007669"/>
    <property type="project" value="TreeGrafter"/>
</dbReference>
<dbReference type="SMART" id="SM00184">
    <property type="entry name" value="RING"/>
    <property type="match status" value="1"/>
</dbReference>
<feature type="region of interest" description="Disordered" evidence="5">
    <location>
        <begin position="257"/>
        <end position="329"/>
    </location>
</feature>
<dbReference type="Pfam" id="PF19332">
    <property type="entry name" value="RNF180_C"/>
    <property type="match status" value="1"/>
</dbReference>
<dbReference type="GO" id="GO:0042415">
    <property type="term" value="P:norepinephrine metabolic process"/>
    <property type="evidence" value="ECO:0007669"/>
    <property type="project" value="TreeGrafter"/>
</dbReference>
<dbReference type="CDD" id="cd16554">
    <property type="entry name" value="RING-HC_RNF180"/>
    <property type="match status" value="1"/>
</dbReference>
<dbReference type="GO" id="GO:0008270">
    <property type="term" value="F:zinc ion binding"/>
    <property type="evidence" value="ECO:0007669"/>
    <property type="project" value="UniProtKB-KW"/>
</dbReference>
<dbReference type="GO" id="GO:0031624">
    <property type="term" value="F:ubiquitin conjugating enzyme binding"/>
    <property type="evidence" value="ECO:0007669"/>
    <property type="project" value="TreeGrafter"/>
</dbReference>
<keyword evidence="3" id="KW-0862">Zinc</keyword>
<evidence type="ECO:0000256" key="2">
    <source>
        <dbReference type="ARBA" id="ARBA00022771"/>
    </source>
</evidence>
<name>A0A5J5CV28_9PERO</name>
<reference evidence="8 9" key="1">
    <citation type="submission" date="2019-08" db="EMBL/GenBank/DDBJ databases">
        <title>A chromosome-level genome assembly, high-density linkage maps, and genome scans reveal the genomic architecture of hybrid incompatibilities underlying speciation via character displacement in darters (Percidae: Etheostominae).</title>
        <authorList>
            <person name="Moran R.L."/>
            <person name="Catchen J.M."/>
            <person name="Fuller R.C."/>
        </authorList>
    </citation>
    <scope>NUCLEOTIDE SEQUENCE [LARGE SCALE GENOMIC DNA]</scope>
    <source>
        <strain evidence="8">EspeVRDwgs_2016</strain>
        <tissue evidence="8">Muscle</tissue>
    </source>
</reference>
<keyword evidence="6" id="KW-0812">Transmembrane</keyword>
<protein>
    <recommendedName>
        <fullName evidence="7">RING-type domain-containing protein</fullName>
    </recommendedName>
</protein>
<dbReference type="Proteomes" id="UP000327493">
    <property type="component" value="Chromosome 16"/>
</dbReference>